<evidence type="ECO:0000256" key="1">
    <source>
        <dbReference type="SAM" id="MobiDB-lite"/>
    </source>
</evidence>
<dbReference type="EMBL" id="JAJAGQ010000005">
    <property type="protein sequence ID" value="KAJ8562503.1"/>
    <property type="molecule type" value="Genomic_DNA"/>
</dbReference>
<gene>
    <name evidence="2" type="ORF">K7X08_011794</name>
</gene>
<accession>A0A9Q1RIW1</accession>
<evidence type="ECO:0000313" key="2">
    <source>
        <dbReference type="EMBL" id="KAJ8562503.1"/>
    </source>
</evidence>
<evidence type="ECO:0000313" key="3">
    <source>
        <dbReference type="Proteomes" id="UP001152561"/>
    </source>
</evidence>
<sequence length="302" mass="34383">MRYHGRRYLVQKYLPKFLFSGKTLTYPRNTKGNDKRKDVEKCKGIKLNDKEVYSKNKFDVLNQCIEEEKSEDVESNRTKQGSNANKDIVVDDSTTAKVIDAPTNNAVDVGITDYVTIEPMHNKKIEEEYIMEIEGGIDNNIEVNEVNNDHEANKVIIEQQLQESMGHSENKEEDTRIGTKQVEEAPIIEESQLSKRGVGSFPPSREEFTQVVEVSRYDLEEVLDEVIKQLQGVNDLTSQRKHIPLHELHDVVSHNIDFSAIEDQNTKDSVGASSDKENVGDENVHLVLQKVTREIGISPRSM</sequence>
<dbReference type="AlphaFoldDB" id="A0A9Q1RIW1"/>
<comment type="caution">
    <text evidence="2">The sequence shown here is derived from an EMBL/GenBank/DDBJ whole genome shotgun (WGS) entry which is preliminary data.</text>
</comment>
<name>A0A9Q1RIW1_9SOLA</name>
<organism evidence="2 3">
    <name type="scientific">Anisodus acutangulus</name>
    <dbReference type="NCBI Taxonomy" id="402998"/>
    <lineage>
        <taxon>Eukaryota</taxon>
        <taxon>Viridiplantae</taxon>
        <taxon>Streptophyta</taxon>
        <taxon>Embryophyta</taxon>
        <taxon>Tracheophyta</taxon>
        <taxon>Spermatophyta</taxon>
        <taxon>Magnoliopsida</taxon>
        <taxon>eudicotyledons</taxon>
        <taxon>Gunneridae</taxon>
        <taxon>Pentapetalae</taxon>
        <taxon>asterids</taxon>
        <taxon>lamiids</taxon>
        <taxon>Solanales</taxon>
        <taxon>Solanaceae</taxon>
        <taxon>Solanoideae</taxon>
        <taxon>Hyoscyameae</taxon>
        <taxon>Anisodus</taxon>
    </lineage>
</organism>
<keyword evidence="3" id="KW-1185">Reference proteome</keyword>
<protein>
    <submittedName>
        <fullName evidence="2">Uncharacterized protein</fullName>
    </submittedName>
</protein>
<reference evidence="3" key="1">
    <citation type="journal article" date="2023" name="Proc. Natl. Acad. Sci. U.S.A.">
        <title>Genomic and structural basis for evolution of tropane alkaloid biosynthesis.</title>
        <authorList>
            <person name="Wanga Y.-J."/>
            <person name="Taina T."/>
            <person name="Yua J.-Y."/>
            <person name="Lia J."/>
            <person name="Xua B."/>
            <person name="Chenc J."/>
            <person name="D'Auriad J.C."/>
            <person name="Huanga J.-P."/>
            <person name="Huanga S.-X."/>
        </authorList>
    </citation>
    <scope>NUCLEOTIDE SEQUENCE [LARGE SCALE GENOMIC DNA]</scope>
    <source>
        <strain evidence="3">cv. KIB-2019</strain>
    </source>
</reference>
<dbReference type="Proteomes" id="UP001152561">
    <property type="component" value="Unassembled WGS sequence"/>
</dbReference>
<feature type="region of interest" description="Disordered" evidence="1">
    <location>
        <begin position="69"/>
        <end position="88"/>
    </location>
</feature>
<proteinExistence type="predicted"/>